<dbReference type="InterPro" id="IPR002347">
    <property type="entry name" value="SDR_fam"/>
</dbReference>
<dbReference type="AlphaFoldDB" id="A0A0D3KQH6"/>
<proteinExistence type="predicted"/>
<dbReference type="OMA" id="CFLKDYA"/>
<dbReference type="PANTHER" id="PTHR43544:SF2">
    <property type="entry name" value="OXIDOREDUCTASE"/>
    <property type="match status" value="1"/>
</dbReference>
<protein>
    <recommendedName>
        <fullName evidence="4">Oxidoreductase</fullName>
    </recommendedName>
</protein>
<dbReference type="Gene3D" id="3.40.50.720">
    <property type="entry name" value="NAD(P)-binding Rossmann-like Domain"/>
    <property type="match status" value="2"/>
</dbReference>
<dbReference type="RefSeq" id="XP_005790440.1">
    <property type="nucleotide sequence ID" value="XM_005790383.1"/>
</dbReference>
<evidence type="ECO:0008006" key="4">
    <source>
        <dbReference type="Google" id="ProtNLM"/>
    </source>
</evidence>
<dbReference type="PaxDb" id="2903-EOD38011"/>
<reference evidence="3" key="1">
    <citation type="journal article" date="2013" name="Nature">
        <title>Pan genome of the phytoplankton Emiliania underpins its global distribution.</title>
        <authorList>
            <person name="Read B.A."/>
            <person name="Kegel J."/>
            <person name="Klute M.J."/>
            <person name="Kuo A."/>
            <person name="Lefebvre S.C."/>
            <person name="Maumus F."/>
            <person name="Mayer C."/>
            <person name="Miller J."/>
            <person name="Monier A."/>
            <person name="Salamov A."/>
            <person name="Young J."/>
            <person name="Aguilar M."/>
            <person name="Claverie J.M."/>
            <person name="Frickenhaus S."/>
            <person name="Gonzalez K."/>
            <person name="Herman E.K."/>
            <person name="Lin Y.C."/>
            <person name="Napier J."/>
            <person name="Ogata H."/>
            <person name="Sarno A.F."/>
            <person name="Shmutz J."/>
            <person name="Schroeder D."/>
            <person name="de Vargas C."/>
            <person name="Verret F."/>
            <person name="von Dassow P."/>
            <person name="Valentin K."/>
            <person name="Van de Peer Y."/>
            <person name="Wheeler G."/>
            <person name="Dacks J.B."/>
            <person name="Delwiche C.F."/>
            <person name="Dyhrman S.T."/>
            <person name="Glockner G."/>
            <person name="John U."/>
            <person name="Richards T."/>
            <person name="Worden A.Z."/>
            <person name="Zhang X."/>
            <person name="Grigoriev I.V."/>
            <person name="Allen A.E."/>
            <person name="Bidle K."/>
            <person name="Borodovsky M."/>
            <person name="Bowler C."/>
            <person name="Brownlee C."/>
            <person name="Cock J.M."/>
            <person name="Elias M."/>
            <person name="Gladyshev V.N."/>
            <person name="Groth M."/>
            <person name="Guda C."/>
            <person name="Hadaegh A."/>
            <person name="Iglesias-Rodriguez M.D."/>
            <person name="Jenkins J."/>
            <person name="Jones B.M."/>
            <person name="Lawson T."/>
            <person name="Leese F."/>
            <person name="Lindquist E."/>
            <person name="Lobanov A."/>
            <person name="Lomsadze A."/>
            <person name="Malik S.B."/>
            <person name="Marsh M.E."/>
            <person name="Mackinder L."/>
            <person name="Mock T."/>
            <person name="Mueller-Roeber B."/>
            <person name="Pagarete A."/>
            <person name="Parker M."/>
            <person name="Probert I."/>
            <person name="Quesneville H."/>
            <person name="Raines C."/>
            <person name="Rensing S.A."/>
            <person name="Riano-Pachon D.M."/>
            <person name="Richier S."/>
            <person name="Rokitta S."/>
            <person name="Shiraiwa Y."/>
            <person name="Soanes D.M."/>
            <person name="van der Giezen M."/>
            <person name="Wahlund T.M."/>
            <person name="Williams B."/>
            <person name="Wilson W."/>
            <person name="Wolfe G."/>
            <person name="Wurch L.L."/>
        </authorList>
    </citation>
    <scope>NUCLEOTIDE SEQUENCE</scope>
</reference>
<dbReference type="InterPro" id="IPR051468">
    <property type="entry name" value="Fungal_SecMetab_SDRs"/>
</dbReference>
<evidence type="ECO:0000256" key="1">
    <source>
        <dbReference type="SAM" id="MobiDB-lite"/>
    </source>
</evidence>
<sequence>QCYSCKARFGALHHFYAQLCPKCASLNYRMRHCTADLSGRYALLTGSRVKVGFEIALKLLRAGATVVATTRFPADAAKRYAAEADFEAWRERLHVHALDLRDVVALESFCDYLRATLPRLDVVVNNACQTIRRPASYYAHLLAFEAEVEAGQAGAPLAPLLAQQASRREGRRQARGSAIRWTDEGRDDHDPPTPTPAQLSQLHLTTEDAATAVSPLGSGEQGGAVLPAGQLDVNGQQIDLRATNSWRLKLPDVSTPELCEVLAINTLAPFIINARLQPLLAAAADAAGAAFIVNVSAMEGKFYRHKTANHPHTNMAKAALNMMTRTSAAELAASHRIYMTAVDTGWINDENPRERAARTAETSHFQTPLDEVDAAARVLHPVFEGVSTGETPLHGVFLKDFVETEW</sequence>
<dbReference type="GO" id="GO:0016491">
    <property type="term" value="F:oxidoreductase activity"/>
    <property type="evidence" value="ECO:0007669"/>
    <property type="project" value="TreeGrafter"/>
</dbReference>
<dbReference type="Proteomes" id="UP000013827">
    <property type="component" value="Unassembled WGS sequence"/>
</dbReference>
<evidence type="ECO:0000313" key="2">
    <source>
        <dbReference type="EnsemblProtists" id="EOD38011"/>
    </source>
</evidence>
<dbReference type="KEGG" id="ehx:EMIHUDRAFT_53528"/>
<name>A0A0D3KQH6_EMIH1</name>
<reference evidence="2" key="2">
    <citation type="submission" date="2024-10" db="UniProtKB">
        <authorList>
            <consortium name="EnsemblProtists"/>
        </authorList>
    </citation>
    <scope>IDENTIFICATION</scope>
</reference>
<dbReference type="GeneID" id="17283281"/>
<evidence type="ECO:0000313" key="3">
    <source>
        <dbReference type="Proteomes" id="UP000013827"/>
    </source>
</evidence>
<dbReference type="InterPro" id="IPR036291">
    <property type="entry name" value="NAD(P)-bd_dom_sf"/>
</dbReference>
<accession>A0A0D3KQH6</accession>
<dbReference type="SUPFAM" id="SSF51735">
    <property type="entry name" value="NAD(P)-binding Rossmann-fold domains"/>
    <property type="match status" value="1"/>
</dbReference>
<dbReference type="HOGENOM" id="CLU_008901_0_1_1"/>
<dbReference type="Pfam" id="PF00106">
    <property type="entry name" value="adh_short"/>
    <property type="match status" value="1"/>
</dbReference>
<dbReference type="PANTHER" id="PTHR43544">
    <property type="entry name" value="SHORT-CHAIN DEHYDROGENASE/REDUCTASE"/>
    <property type="match status" value="1"/>
</dbReference>
<dbReference type="EnsemblProtists" id="EOD38011">
    <property type="protein sequence ID" value="EOD38011"/>
    <property type="gene ID" value="EMIHUDRAFT_53528"/>
</dbReference>
<feature type="compositionally biased region" description="Basic and acidic residues" evidence="1">
    <location>
        <begin position="181"/>
        <end position="191"/>
    </location>
</feature>
<dbReference type="eggNOG" id="ENOG502QU6Z">
    <property type="taxonomic scope" value="Eukaryota"/>
</dbReference>
<feature type="region of interest" description="Disordered" evidence="1">
    <location>
        <begin position="164"/>
        <end position="197"/>
    </location>
</feature>
<organism evidence="2 3">
    <name type="scientific">Emiliania huxleyi (strain CCMP1516)</name>
    <dbReference type="NCBI Taxonomy" id="280463"/>
    <lineage>
        <taxon>Eukaryota</taxon>
        <taxon>Haptista</taxon>
        <taxon>Haptophyta</taxon>
        <taxon>Prymnesiophyceae</taxon>
        <taxon>Isochrysidales</taxon>
        <taxon>Noelaerhabdaceae</taxon>
        <taxon>Emiliania</taxon>
    </lineage>
</organism>
<dbReference type="GO" id="GO:0005737">
    <property type="term" value="C:cytoplasm"/>
    <property type="evidence" value="ECO:0007669"/>
    <property type="project" value="TreeGrafter"/>
</dbReference>
<keyword evidence="3" id="KW-1185">Reference proteome</keyword>